<dbReference type="SMART" id="SM00103">
    <property type="entry name" value="ALBUMIN"/>
    <property type="match status" value="2"/>
</dbReference>
<evidence type="ECO:0000256" key="5">
    <source>
        <dbReference type="ARBA" id="ARBA00022525"/>
    </source>
</evidence>
<dbReference type="GO" id="GO:1902118">
    <property type="term" value="F:calcidiol binding"/>
    <property type="evidence" value="ECO:0007669"/>
    <property type="project" value="Ensembl"/>
</dbReference>
<keyword evidence="6" id="KW-0732">Signal</keyword>
<proteinExistence type="predicted"/>
<comment type="subcellular location">
    <subcellularLocation>
        <location evidence="2">Secreted</location>
    </subcellularLocation>
</comment>
<dbReference type="PRINTS" id="PR00802">
    <property type="entry name" value="SERUMALBUMIN"/>
</dbReference>
<dbReference type="Proteomes" id="UP000472272">
    <property type="component" value="Chromosome 9"/>
</dbReference>
<dbReference type="GO" id="GO:0042359">
    <property type="term" value="P:vitamin D metabolic process"/>
    <property type="evidence" value="ECO:0007669"/>
    <property type="project" value="Ensembl"/>
</dbReference>
<dbReference type="InterPro" id="IPR014760">
    <property type="entry name" value="Serum_albumin_N"/>
</dbReference>
<dbReference type="OMA" id="STCCISP"/>
<dbReference type="InterPro" id="IPR000264">
    <property type="entry name" value="ALB/AFP/VDB"/>
</dbReference>
<gene>
    <name evidence="15" type="primary">GC</name>
</gene>
<reference evidence="15 16" key="1">
    <citation type="journal article" date="2019" name="Proc. Natl. Acad. Sci. U.S.A.">
        <title>Regulatory changes in pterin and carotenoid genes underlie balanced color polymorphisms in the wall lizard.</title>
        <authorList>
            <person name="Andrade P."/>
            <person name="Pinho C."/>
            <person name="Perez I de Lanuza G."/>
            <person name="Afonso S."/>
            <person name="Brejcha J."/>
            <person name="Rubin C.J."/>
            <person name="Wallerman O."/>
            <person name="Pereira P."/>
            <person name="Sabatino S.J."/>
            <person name="Bellati A."/>
            <person name="Pellitteri-Rosa D."/>
            <person name="Bosakova Z."/>
            <person name="Bunikis I."/>
            <person name="Carretero M.A."/>
            <person name="Feiner N."/>
            <person name="Marsik P."/>
            <person name="Pauperio F."/>
            <person name="Salvi D."/>
            <person name="Soler L."/>
            <person name="While G.M."/>
            <person name="Uller T."/>
            <person name="Font E."/>
            <person name="Andersson L."/>
            <person name="Carneiro M."/>
        </authorList>
    </citation>
    <scope>NUCLEOTIDE SEQUENCE</scope>
</reference>
<dbReference type="GO" id="GO:0090482">
    <property type="term" value="F:vitamin transmembrane transporter activity"/>
    <property type="evidence" value="ECO:0007669"/>
    <property type="project" value="InterPro"/>
</dbReference>
<dbReference type="InterPro" id="IPR000213">
    <property type="entry name" value="VitD-bd"/>
</dbReference>
<evidence type="ECO:0000256" key="7">
    <source>
        <dbReference type="ARBA" id="ARBA00022737"/>
    </source>
</evidence>
<dbReference type="PRINTS" id="PR00804">
    <property type="entry name" value="VITAMNDBNDNG"/>
</dbReference>
<evidence type="ECO:0000256" key="3">
    <source>
        <dbReference type="ARBA" id="ARBA00020134"/>
    </source>
</evidence>
<keyword evidence="7" id="KW-0677">Repeat</keyword>
<evidence type="ECO:0000256" key="2">
    <source>
        <dbReference type="ARBA" id="ARBA00004613"/>
    </source>
</evidence>
<dbReference type="PROSITE" id="PS51438">
    <property type="entry name" value="ALBUMIN_2"/>
    <property type="match status" value="2"/>
</dbReference>
<dbReference type="GO" id="GO:0003779">
    <property type="term" value="F:actin binding"/>
    <property type="evidence" value="ECO:0007669"/>
    <property type="project" value="UniProtKB-KW"/>
</dbReference>
<accession>A0A670IRW9</accession>
<dbReference type="PANTHER" id="PTHR11385">
    <property type="entry name" value="SERUM ALBUMIN-RELATED"/>
    <property type="match status" value="1"/>
</dbReference>
<evidence type="ECO:0000259" key="14">
    <source>
        <dbReference type="PROSITE" id="PS51438"/>
    </source>
</evidence>
<name>A0A670IRW9_PODMU</name>
<evidence type="ECO:0000256" key="1">
    <source>
        <dbReference type="ARBA" id="ARBA00002354"/>
    </source>
</evidence>
<reference evidence="15" key="2">
    <citation type="submission" date="2025-08" db="UniProtKB">
        <authorList>
            <consortium name="Ensembl"/>
        </authorList>
    </citation>
    <scope>IDENTIFICATION</scope>
</reference>
<evidence type="ECO:0000256" key="12">
    <source>
        <dbReference type="ARBA" id="ARBA00032443"/>
    </source>
</evidence>
<comment type="subunit">
    <text evidence="13">Associates with membrane-bound immunoglobulin on the surface of B-lymphocytes and with IgG Fc receptor on the membranes of T-lymphocytes. Interacts with LRP2; the interaction is required for renal uptake of GC in complex with 25-hydroxyvitamin D3.</text>
</comment>
<dbReference type="Pfam" id="PF00273">
    <property type="entry name" value="Serum_albumin"/>
    <property type="match status" value="2"/>
</dbReference>
<dbReference type="GO" id="GO:0072562">
    <property type="term" value="C:blood microparticle"/>
    <property type="evidence" value="ECO:0007669"/>
    <property type="project" value="TreeGrafter"/>
</dbReference>
<sequence>MGTSLKDGQMLSVVLCTTPPTSDVTYKRKNTKQSLRRDYMRDKICQEFNHLGKDKFHSLAIIMNSRKYTNSTFEEVKSIAVEIVALAEKCCVEGADPECYTTESLALSAKSCDPNNPFPKHPGTAACCREEGLERKLCLAALKHPPKEFHTYVEPSNEELCGAFRKDPQDFADRFLYEFSIDHSHTPLPLLIASTTTYLSIVGTCCTHAQPTVCFLKEKLERKSLMMLTDLSNKACSRYSVFGKEKTKLSYFITYTQKSPNASVEDILSLAEDASEVLAKCCDSLEEDCVQKEVSNHTAKTCNKLSTQDKRINNCCQDNSGSLQKYVCIYSLPWDKNTDSSNVARPTPECLCNVDCRQREIYNYIHHFAQTFTYAPEALLVALYDDSLTVANSCCGTEDPAACFAGKKPPTKLFDLLSKGNEMCGAYTTHNFLDFKKRLREHYHKALPSASEDTISGLVEQRSTFASTCCHLNAPPSYCGLKVQSEVAYTCTGDDCLAQD</sequence>
<dbReference type="Ensembl" id="ENSPMRT00000015227.1">
    <property type="protein sequence ID" value="ENSPMRP00000014254.1"/>
    <property type="gene ID" value="ENSPMRG00000009484.1"/>
</dbReference>
<evidence type="ECO:0000256" key="6">
    <source>
        <dbReference type="ARBA" id="ARBA00022729"/>
    </source>
</evidence>
<dbReference type="InterPro" id="IPR015247">
    <property type="entry name" value="VitD-bind_III"/>
</dbReference>
<organism evidence="15 16">
    <name type="scientific">Podarcis muralis</name>
    <name type="common">Wall lizard</name>
    <name type="synonym">Lacerta muralis</name>
    <dbReference type="NCBI Taxonomy" id="64176"/>
    <lineage>
        <taxon>Eukaryota</taxon>
        <taxon>Metazoa</taxon>
        <taxon>Chordata</taxon>
        <taxon>Craniata</taxon>
        <taxon>Vertebrata</taxon>
        <taxon>Euteleostomi</taxon>
        <taxon>Lepidosauria</taxon>
        <taxon>Squamata</taxon>
        <taxon>Bifurcata</taxon>
        <taxon>Unidentata</taxon>
        <taxon>Episquamata</taxon>
        <taxon>Laterata</taxon>
        <taxon>Lacertibaenia</taxon>
        <taxon>Lacertidae</taxon>
        <taxon>Podarcis</taxon>
    </lineage>
</organism>
<dbReference type="SUPFAM" id="SSF48552">
    <property type="entry name" value="Serum albumin-like"/>
    <property type="match status" value="3"/>
</dbReference>
<keyword evidence="10" id="KW-0009">Actin-binding</keyword>
<feature type="domain" description="Albumin" evidence="14">
    <location>
        <begin position="225"/>
        <end position="412"/>
    </location>
</feature>
<reference evidence="15" key="3">
    <citation type="submission" date="2025-09" db="UniProtKB">
        <authorList>
            <consortium name="Ensembl"/>
        </authorList>
    </citation>
    <scope>IDENTIFICATION</scope>
</reference>
<comment type="function">
    <text evidence="1">Involved in vitamin D transport and storage, scavenging of extracellular G-actin, enhancement of the chemotactic activity of C5 alpha for neutrophils in inflammation and macrophage activation.</text>
</comment>
<evidence type="ECO:0000256" key="9">
    <source>
        <dbReference type="ARBA" id="ARBA00023157"/>
    </source>
</evidence>
<protein>
    <recommendedName>
        <fullName evidence="3">Vitamin D-binding protein</fullName>
    </recommendedName>
    <alternativeName>
        <fullName evidence="11">Gc-globulin</fullName>
    </alternativeName>
    <alternativeName>
        <fullName evidence="12">Group-specific component</fullName>
    </alternativeName>
</protein>
<evidence type="ECO:0000256" key="8">
    <source>
        <dbReference type="ARBA" id="ARBA00022897"/>
    </source>
</evidence>
<evidence type="ECO:0000256" key="10">
    <source>
        <dbReference type="ARBA" id="ARBA00023203"/>
    </source>
</evidence>
<dbReference type="GeneTree" id="ENSGT00390000000113"/>
<dbReference type="PANTHER" id="PTHR11385:SF11">
    <property type="entry name" value="VITAMIN D-BINDING PROTEIN"/>
    <property type="match status" value="1"/>
</dbReference>
<evidence type="ECO:0000256" key="4">
    <source>
        <dbReference type="ARBA" id="ARBA00022448"/>
    </source>
</evidence>
<dbReference type="GO" id="GO:0005737">
    <property type="term" value="C:cytoplasm"/>
    <property type="evidence" value="ECO:0007669"/>
    <property type="project" value="TreeGrafter"/>
</dbReference>
<evidence type="ECO:0000313" key="15">
    <source>
        <dbReference type="Ensembl" id="ENSPMRP00000014254.1"/>
    </source>
</evidence>
<dbReference type="InterPro" id="IPR020858">
    <property type="entry name" value="Serum_albumin-like"/>
</dbReference>
<evidence type="ECO:0000256" key="11">
    <source>
        <dbReference type="ARBA" id="ARBA00029834"/>
    </source>
</evidence>
<keyword evidence="9" id="KW-1015">Disulfide bond</keyword>
<keyword evidence="16" id="KW-1185">Reference proteome</keyword>
<evidence type="ECO:0000313" key="16">
    <source>
        <dbReference type="Proteomes" id="UP000472272"/>
    </source>
</evidence>
<dbReference type="CDD" id="cd00015">
    <property type="entry name" value="ALBUMIN"/>
    <property type="match status" value="1"/>
</dbReference>
<keyword evidence="8" id="KW-0848">Vitamin D</keyword>
<keyword evidence="5" id="KW-0964">Secreted</keyword>
<dbReference type="Pfam" id="PF09164">
    <property type="entry name" value="VitD-bind_III"/>
    <property type="match status" value="1"/>
</dbReference>
<dbReference type="AlphaFoldDB" id="A0A670IRW9"/>
<dbReference type="Gene3D" id="1.10.246.10">
    <property type="match status" value="5"/>
</dbReference>
<evidence type="ECO:0000256" key="13">
    <source>
        <dbReference type="ARBA" id="ARBA00046813"/>
    </source>
</evidence>
<keyword evidence="4" id="KW-0813">Transport</keyword>
<feature type="domain" description="Albumin" evidence="14">
    <location>
        <begin position="32"/>
        <end position="224"/>
    </location>
</feature>